<reference evidence="4" key="2">
    <citation type="journal article" date="2019" name="Int. J. Syst. Evol. Microbiol.">
        <title>The Global Catalogue of Microorganisms (GCM) 10K type strain sequencing project: providing services to taxonomists for standard genome sequencing and annotation.</title>
        <authorList>
            <consortium name="The Broad Institute Genomics Platform"/>
            <consortium name="The Broad Institute Genome Sequencing Center for Infectious Disease"/>
            <person name="Wu L."/>
            <person name="Ma J."/>
        </authorList>
    </citation>
    <scope>NUCLEOTIDE SEQUENCE [LARGE SCALE GENOMIC DNA]</scope>
    <source>
        <strain evidence="4">CGMCC 1.15931</strain>
    </source>
</reference>
<evidence type="ECO:0000313" key="1">
    <source>
        <dbReference type="EMBL" id="GGC23902.1"/>
    </source>
</evidence>
<evidence type="ECO:0000313" key="4">
    <source>
        <dbReference type="Proteomes" id="UP000622638"/>
    </source>
</evidence>
<proteinExistence type="predicted"/>
<dbReference type="InterPro" id="IPR024965">
    <property type="entry name" value="Putative_integrase"/>
</dbReference>
<dbReference type="Proteomes" id="UP000622638">
    <property type="component" value="Unassembled WGS sequence"/>
</dbReference>
<accession>A0A6I3T202</accession>
<keyword evidence="4" id="KW-1185">Reference proteome</keyword>
<dbReference type="OrthoDB" id="2077978at2"/>
<dbReference type="Proteomes" id="UP000430634">
    <property type="component" value="Unassembled WGS sequence"/>
</dbReference>
<gene>
    <name evidence="1" type="ORF">GCM10011572_51760</name>
    <name evidence="2" type="ORF">GM672_19475</name>
</gene>
<dbReference type="EMBL" id="WNKZ01000065">
    <property type="protein sequence ID" value="MTV54915.1"/>
    <property type="molecule type" value="Genomic_DNA"/>
</dbReference>
<evidence type="ECO:0000313" key="2">
    <source>
        <dbReference type="EMBL" id="MTV54915.1"/>
    </source>
</evidence>
<comment type="caution">
    <text evidence="2">The sequence shown here is derived from an EMBL/GenBank/DDBJ whole genome shotgun (WGS) entry which is preliminary data.</text>
</comment>
<dbReference type="AlphaFoldDB" id="A0A6I3T202"/>
<dbReference type="RefSeq" id="WP_155472199.1">
    <property type="nucleotide sequence ID" value="NZ_BMKG01000038.1"/>
</dbReference>
<organism evidence="2 3">
    <name type="scientific">Pseudoduganella buxea</name>
    <dbReference type="NCBI Taxonomy" id="1949069"/>
    <lineage>
        <taxon>Bacteria</taxon>
        <taxon>Pseudomonadati</taxon>
        <taxon>Pseudomonadota</taxon>
        <taxon>Betaproteobacteria</taxon>
        <taxon>Burkholderiales</taxon>
        <taxon>Oxalobacteraceae</taxon>
        <taxon>Telluria group</taxon>
        <taxon>Pseudoduganella</taxon>
    </lineage>
</organism>
<name>A0A6I3T202_9BURK</name>
<reference evidence="1" key="1">
    <citation type="journal article" date="2014" name="Int. J. Syst. Evol. Microbiol.">
        <title>Complete genome of a new Firmicutes species belonging to the dominant human colonic microbiota ('Ruminococcus bicirculans') reveals two chromosomes and a selective capacity to utilize plant glucans.</title>
        <authorList>
            <consortium name="NISC Comparative Sequencing Program"/>
            <person name="Wegmann U."/>
            <person name="Louis P."/>
            <person name="Goesmann A."/>
            <person name="Henrissat B."/>
            <person name="Duncan S.H."/>
            <person name="Flint H.J."/>
        </authorList>
    </citation>
    <scope>NUCLEOTIDE SEQUENCE</scope>
    <source>
        <strain evidence="1">CGMCC 1.15931</strain>
    </source>
</reference>
<reference evidence="1" key="4">
    <citation type="submission" date="2024-05" db="EMBL/GenBank/DDBJ databases">
        <authorList>
            <person name="Sun Q."/>
            <person name="Zhou Y."/>
        </authorList>
    </citation>
    <scope>NUCLEOTIDE SEQUENCE</scope>
    <source>
        <strain evidence="1">CGMCC 1.15931</strain>
    </source>
</reference>
<dbReference type="Pfam" id="PF13009">
    <property type="entry name" value="Integrase_2"/>
    <property type="match status" value="1"/>
</dbReference>
<protein>
    <submittedName>
        <fullName evidence="2">Uncharacterized protein</fullName>
    </submittedName>
</protein>
<sequence>MTSFAHCQIGQFREVTSIITGHKLRVNTLADKFLVVSDADFGKLPRLTAALIDWLTAGGSVEHGIARNIIEALREFADIGDATGMCVAVDRVVAELLAVETKRMGQKTAVISWLQRLWEEEYIAFPASLPFKSKIKLPWDQFGFPTNHEWIMALRKASPRAGDVNRIPGLALRAAATAIGIKEVGDLIPDGVAEEFFVLNGKKAAALVTPLIALQRARYGDKARYTPKDWGVGRQSRGNDRTYRWVLVRDPSLADWQEKVALWLREGRSLALRTYMADRLFACLIEHKELPRTVEEYCRRSGMLSPTWAEWSASQDWAESSHQLYTNYFCEFINWFLARYLTGDDDLGRPVVSAVHFNPVRRLAQAAKPPQTHREAMPLRYIHELIRIIENDDFAWPRSLVSSEYFMRHDVASGEFVRTWSPVRSVAMLLKLHLPLRTFQVRMLDSGEGDTEQFDGTEWRPNTGPLAPKGKARIRRGVLRNMTDTTSGTTFTGLYVNTNKTADIFRSPKDLGYEVPWEHKEAIRWTLYLRDWQQRFNPIQRPTQWEEIHDKTVLRSNSKEMLRKRGGVCFLLRDPKGTHPCEPVADSRMQNYWAMLLAELERRVAVREETLADGSPVRFVRSSVGAGLPVPHFDLHSLRVALITAYAIEGGVPIQILSKCIAGHATILMTLYTRSRGRLTCRKRWRRHNSASNRPSRVISCAS</sequence>
<reference evidence="2 3" key="3">
    <citation type="submission" date="2019-11" db="EMBL/GenBank/DDBJ databases">
        <title>Type strains purchased from KCTC, JCM and DSMZ.</title>
        <authorList>
            <person name="Lu H."/>
        </authorList>
    </citation>
    <scope>NUCLEOTIDE SEQUENCE [LARGE SCALE GENOMIC DNA]</scope>
    <source>
        <strain evidence="2 3">KCTC 52429</strain>
    </source>
</reference>
<evidence type="ECO:0000313" key="3">
    <source>
        <dbReference type="Proteomes" id="UP000430634"/>
    </source>
</evidence>
<dbReference type="EMBL" id="BMKG01000038">
    <property type="protein sequence ID" value="GGC23902.1"/>
    <property type="molecule type" value="Genomic_DNA"/>
</dbReference>